<gene>
    <name evidence="2" type="ORF">GCM10009742_38080</name>
</gene>
<evidence type="ECO:0000313" key="3">
    <source>
        <dbReference type="Proteomes" id="UP001500190"/>
    </source>
</evidence>
<dbReference type="CDD" id="cd01834">
    <property type="entry name" value="SGNH_hydrolase_like_2"/>
    <property type="match status" value="1"/>
</dbReference>
<dbReference type="GO" id="GO:0016787">
    <property type="term" value="F:hydrolase activity"/>
    <property type="evidence" value="ECO:0007669"/>
    <property type="project" value="UniProtKB-KW"/>
</dbReference>
<protein>
    <submittedName>
        <fullName evidence="2">SGNH/GDSL hydrolase family protein</fullName>
    </submittedName>
</protein>
<sequence>MTGPRVMFTGDSITDCHRRETDNPLGYGYPLLVAGQWGMRRPQESPEWMNTGISGDTLAGLGGRWRADVLDARPDVVSILIGINDTGYRFSFGHDEVSADVFRAGYRRLLEPLADVQLVLIEPFLLPVKEEQWTWRPDLDAKIQVVRELAREFGARLVAADGLFAELAAGNKNPEHWLFDGVHPTPAGHAALADAWLRQLTSPSAVSTSVRR</sequence>
<dbReference type="InterPro" id="IPR013830">
    <property type="entry name" value="SGNH_hydro"/>
</dbReference>
<organism evidence="2 3">
    <name type="scientific">Kribbella karoonensis</name>
    <dbReference type="NCBI Taxonomy" id="324851"/>
    <lineage>
        <taxon>Bacteria</taxon>
        <taxon>Bacillati</taxon>
        <taxon>Actinomycetota</taxon>
        <taxon>Actinomycetes</taxon>
        <taxon>Propionibacteriales</taxon>
        <taxon>Kribbellaceae</taxon>
        <taxon>Kribbella</taxon>
    </lineage>
</organism>
<dbReference type="InterPro" id="IPR036514">
    <property type="entry name" value="SGNH_hydro_sf"/>
</dbReference>
<dbReference type="Gene3D" id="3.40.50.1110">
    <property type="entry name" value="SGNH hydrolase"/>
    <property type="match status" value="1"/>
</dbReference>
<proteinExistence type="predicted"/>
<dbReference type="RefSeq" id="WP_344193001.1">
    <property type="nucleotide sequence ID" value="NZ_BAAAND010000006.1"/>
</dbReference>
<dbReference type="InterPro" id="IPR051532">
    <property type="entry name" value="Ester_Hydrolysis_Enzymes"/>
</dbReference>
<dbReference type="Proteomes" id="UP001500190">
    <property type="component" value="Unassembled WGS sequence"/>
</dbReference>
<comment type="caution">
    <text evidence="2">The sequence shown here is derived from an EMBL/GenBank/DDBJ whole genome shotgun (WGS) entry which is preliminary data.</text>
</comment>
<dbReference type="SUPFAM" id="SSF52266">
    <property type="entry name" value="SGNH hydrolase"/>
    <property type="match status" value="1"/>
</dbReference>
<name>A0ABN2DXQ1_9ACTN</name>
<reference evidence="2 3" key="1">
    <citation type="journal article" date="2019" name="Int. J. Syst. Evol. Microbiol.">
        <title>The Global Catalogue of Microorganisms (GCM) 10K type strain sequencing project: providing services to taxonomists for standard genome sequencing and annotation.</title>
        <authorList>
            <consortium name="The Broad Institute Genomics Platform"/>
            <consortium name="The Broad Institute Genome Sequencing Center for Infectious Disease"/>
            <person name="Wu L."/>
            <person name="Ma J."/>
        </authorList>
    </citation>
    <scope>NUCLEOTIDE SEQUENCE [LARGE SCALE GENOMIC DNA]</scope>
    <source>
        <strain evidence="2 3">JCM 14304</strain>
    </source>
</reference>
<dbReference type="EMBL" id="BAAAND010000006">
    <property type="protein sequence ID" value="GAA1588113.1"/>
    <property type="molecule type" value="Genomic_DNA"/>
</dbReference>
<feature type="domain" description="SGNH hydrolase-type esterase" evidence="1">
    <location>
        <begin position="9"/>
        <end position="191"/>
    </location>
</feature>
<dbReference type="PANTHER" id="PTHR30383:SF5">
    <property type="entry name" value="SGNH HYDROLASE-TYPE ESTERASE DOMAIN-CONTAINING PROTEIN"/>
    <property type="match status" value="1"/>
</dbReference>
<evidence type="ECO:0000313" key="2">
    <source>
        <dbReference type="EMBL" id="GAA1588113.1"/>
    </source>
</evidence>
<dbReference type="PANTHER" id="PTHR30383">
    <property type="entry name" value="THIOESTERASE 1/PROTEASE 1/LYSOPHOSPHOLIPASE L1"/>
    <property type="match status" value="1"/>
</dbReference>
<keyword evidence="3" id="KW-1185">Reference proteome</keyword>
<keyword evidence="2" id="KW-0378">Hydrolase</keyword>
<dbReference type="Pfam" id="PF13472">
    <property type="entry name" value="Lipase_GDSL_2"/>
    <property type="match status" value="1"/>
</dbReference>
<evidence type="ECO:0000259" key="1">
    <source>
        <dbReference type="Pfam" id="PF13472"/>
    </source>
</evidence>
<accession>A0ABN2DXQ1</accession>